<proteinExistence type="predicted"/>
<keyword evidence="1" id="KW-0812">Transmembrane</keyword>
<accession>A0A100WUN1</accession>
<feature type="transmembrane region" description="Helical" evidence="1">
    <location>
        <begin position="12"/>
        <end position="39"/>
    </location>
</feature>
<evidence type="ECO:0008006" key="4">
    <source>
        <dbReference type="Google" id="ProtNLM"/>
    </source>
</evidence>
<evidence type="ECO:0000313" key="2">
    <source>
        <dbReference type="EMBL" id="GAT04454.1"/>
    </source>
</evidence>
<reference evidence="2 3" key="1">
    <citation type="journal article" date="2016" name="Genome Announc.">
        <title>Draft Genome Sequences of Five Rapidly Growing Mycobacterium Species, M. thermoresistibile, M. fortuitum subsp. acetamidolyticum, M. canariasense, M. brisbanense, and M. novocastrense.</title>
        <authorList>
            <person name="Katahira K."/>
            <person name="Ogura Y."/>
            <person name="Gotoh Y."/>
            <person name="Hayashi T."/>
        </authorList>
    </citation>
    <scope>NUCLEOTIDE SEQUENCE [LARGE SCALE GENOMIC DNA]</scope>
    <source>
        <strain evidence="2 3">JCM6368</strain>
    </source>
</reference>
<evidence type="ECO:0000256" key="1">
    <source>
        <dbReference type="SAM" id="Phobius"/>
    </source>
</evidence>
<evidence type="ECO:0000313" key="3">
    <source>
        <dbReference type="Proteomes" id="UP000069705"/>
    </source>
</evidence>
<keyword evidence="1" id="KW-1133">Transmembrane helix</keyword>
<dbReference type="EMBL" id="BCSZ01000045">
    <property type="protein sequence ID" value="GAT04454.1"/>
    <property type="molecule type" value="Genomic_DNA"/>
</dbReference>
<protein>
    <recommendedName>
        <fullName evidence="4">Transmembrane protein</fullName>
    </recommendedName>
</protein>
<feature type="transmembrane region" description="Helical" evidence="1">
    <location>
        <begin position="45"/>
        <end position="64"/>
    </location>
</feature>
<dbReference type="Proteomes" id="UP000069705">
    <property type="component" value="Unassembled WGS sequence"/>
</dbReference>
<comment type="caution">
    <text evidence="2">The sequence shown here is derived from an EMBL/GenBank/DDBJ whole genome shotgun (WGS) entry which is preliminary data.</text>
</comment>
<name>A0A100WUN1_MYCFO</name>
<reference evidence="3" key="2">
    <citation type="submission" date="2016-02" db="EMBL/GenBank/DDBJ databases">
        <title>Draft genome sequence of five rapidly growing Mycobacterium species.</title>
        <authorList>
            <person name="Katahira K."/>
            <person name="Gotou Y."/>
            <person name="Iida K."/>
            <person name="Ogura Y."/>
            <person name="Hayashi T."/>
        </authorList>
    </citation>
    <scope>NUCLEOTIDE SEQUENCE [LARGE SCALE GENOMIC DNA]</scope>
    <source>
        <strain evidence="3">JCM6368</strain>
    </source>
</reference>
<organism evidence="2 3">
    <name type="scientific">Mycolicibacterium fortuitum subsp. acetamidolyticum</name>
    <dbReference type="NCBI Taxonomy" id="144550"/>
    <lineage>
        <taxon>Bacteria</taxon>
        <taxon>Bacillati</taxon>
        <taxon>Actinomycetota</taxon>
        <taxon>Actinomycetes</taxon>
        <taxon>Mycobacteriales</taxon>
        <taxon>Mycobacteriaceae</taxon>
        <taxon>Mycolicibacterium</taxon>
    </lineage>
</organism>
<keyword evidence="1" id="KW-0472">Membrane</keyword>
<dbReference type="AlphaFoldDB" id="A0A100WUN1"/>
<sequence length="91" mass="9565">MSSAIILSMDLFDVLANLANLLLVVISFVLAGSIGWWLWGSGGRNPGLAIGGALATLFVTLVLVRPVIVDKIKGPTPPVTQYPTTSNPYGQ</sequence>
<gene>
    <name evidence="2" type="ORF">RMCFA_4565</name>
</gene>